<evidence type="ECO:0000313" key="9">
    <source>
        <dbReference type="RefSeq" id="XP_048136617.1"/>
    </source>
</evidence>
<organism evidence="8 9">
    <name type="scientific">Rhodamnia argentea</name>
    <dbReference type="NCBI Taxonomy" id="178133"/>
    <lineage>
        <taxon>Eukaryota</taxon>
        <taxon>Viridiplantae</taxon>
        <taxon>Streptophyta</taxon>
        <taxon>Embryophyta</taxon>
        <taxon>Tracheophyta</taxon>
        <taxon>Spermatophyta</taxon>
        <taxon>Magnoliopsida</taxon>
        <taxon>eudicotyledons</taxon>
        <taxon>Gunneridae</taxon>
        <taxon>Pentapetalae</taxon>
        <taxon>rosids</taxon>
        <taxon>malvids</taxon>
        <taxon>Myrtales</taxon>
        <taxon>Myrtaceae</taxon>
        <taxon>Myrtoideae</taxon>
        <taxon>Myrteae</taxon>
        <taxon>Australasian group</taxon>
        <taxon>Rhodamnia</taxon>
    </lineage>
</organism>
<sequence length="151" mass="16871">MFSLFFLLSLPLLSASTSTPYPYGNVSYHIDCGGHTLAVDSFNTTWLPDRFFTGGAAAVVSEPLHFRQPQEKTLRYFPLSSGKKNCYVVPDLPPGRYYVRTFIVYDNYDGKSHSPSFDASVEGTLVFSWRSPWPSAIARDGDSIIRPFAIS</sequence>
<evidence type="ECO:0000256" key="4">
    <source>
        <dbReference type="ARBA" id="ARBA00022989"/>
    </source>
</evidence>
<dbReference type="GeneID" id="115733076"/>
<name>A0ABM3HJ52_9MYRT</name>
<evidence type="ECO:0000313" key="8">
    <source>
        <dbReference type="Proteomes" id="UP000827889"/>
    </source>
</evidence>
<keyword evidence="5" id="KW-0472">Membrane</keyword>
<feature type="domain" description="Malectin-like" evidence="7">
    <location>
        <begin position="30"/>
        <end position="124"/>
    </location>
</feature>
<keyword evidence="2" id="KW-0812">Transmembrane</keyword>
<dbReference type="PANTHER" id="PTHR45631:SF191">
    <property type="entry name" value="DI-GLUCOSE BINDING PROTEIN WITH LEUCINE-RICH REPEAT DOMAIN-CONTAINING PROTEIN"/>
    <property type="match status" value="1"/>
</dbReference>
<feature type="signal peptide" evidence="6">
    <location>
        <begin position="1"/>
        <end position="15"/>
    </location>
</feature>
<keyword evidence="8" id="KW-1185">Reference proteome</keyword>
<gene>
    <name evidence="9" type="primary">LOC115733076</name>
</gene>
<evidence type="ECO:0000256" key="2">
    <source>
        <dbReference type="ARBA" id="ARBA00022692"/>
    </source>
</evidence>
<feature type="chain" id="PRO_5046882988" evidence="6">
    <location>
        <begin position="16"/>
        <end position="151"/>
    </location>
</feature>
<evidence type="ECO:0000259" key="7">
    <source>
        <dbReference type="Pfam" id="PF12819"/>
    </source>
</evidence>
<keyword evidence="3 6" id="KW-0732">Signal</keyword>
<evidence type="ECO:0000256" key="3">
    <source>
        <dbReference type="ARBA" id="ARBA00022729"/>
    </source>
</evidence>
<accession>A0ABM3HJ52</accession>
<dbReference type="Pfam" id="PF12819">
    <property type="entry name" value="Malectin_like"/>
    <property type="match status" value="1"/>
</dbReference>
<proteinExistence type="predicted"/>
<evidence type="ECO:0000256" key="5">
    <source>
        <dbReference type="ARBA" id="ARBA00023136"/>
    </source>
</evidence>
<dbReference type="RefSeq" id="XP_048136617.1">
    <property type="nucleotide sequence ID" value="XM_048280660.1"/>
</dbReference>
<dbReference type="Proteomes" id="UP000827889">
    <property type="component" value="Chromosome 6"/>
</dbReference>
<evidence type="ECO:0000256" key="6">
    <source>
        <dbReference type="SAM" id="SignalP"/>
    </source>
</evidence>
<dbReference type="PANTHER" id="PTHR45631">
    <property type="entry name" value="OS07G0107800 PROTEIN-RELATED"/>
    <property type="match status" value="1"/>
</dbReference>
<keyword evidence="4" id="KW-1133">Transmembrane helix</keyword>
<evidence type="ECO:0000256" key="1">
    <source>
        <dbReference type="ARBA" id="ARBA00004167"/>
    </source>
</evidence>
<comment type="subcellular location">
    <subcellularLocation>
        <location evidence="1">Membrane</location>
        <topology evidence="1">Single-pass membrane protein</topology>
    </subcellularLocation>
</comment>
<dbReference type="Gene3D" id="2.60.120.430">
    <property type="entry name" value="Galactose-binding lectin"/>
    <property type="match status" value="1"/>
</dbReference>
<protein>
    <submittedName>
        <fullName evidence="9">Receptor-like protein 4</fullName>
    </submittedName>
</protein>
<reference evidence="9" key="1">
    <citation type="submission" date="2025-08" db="UniProtKB">
        <authorList>
            <consortium name="RefSeq"/>
        </authorList>
    </citation>
    <scope>IDENTIFICATION</scope>
    <source>
        <tissue evidence="9">Leaf</tissue>
    </source>
</reference>
<dbReference type="InterPro" id="IPR024788">
    <property type="entry name" value="Malectin-like_Carb-bd_dom"/>
</dbReference>